<proteinExistence type="predicted"/>
<evidence type="ECO:0000256" key="1">
    <source>
        <dbReference type="SAM" id="MobiDB-lite"/>
    </source>
</evidence>
<dbReference type="EMBL" id="JABWMJ010000025">
    <property type="protein sequence ID" value="NUZ09036.1"/>
    <property type="molecule type" value="Genomic_DNA"/>
</dbReference>
<keyword evidence="4" id="KW-1185">Reference proteome</keyword>
<protein>
    <submittedName>
        <fullName evidence="3">PIN domain-containing protein</fullName>
    </submittedName>
</protein>
<dbReference type="PANTHER" id="PTHR34610:SF3">
    <property type="entry name" value="SSL7007 PROTEIN"/>
    <property type="match status" value="1"/>
</dbReference>
<dbReference type="InterPro" id="IPR002850">
    <property type="entry name" value="PIN_toxin-like"/>
</dbReference>
<feature type="region of interest" description="Disordered" evidence="1">
    <location>
        <begin position="1"/>
        <end position="61"/>
    </location>
</feature>
<organism evidence="3 4">
    <name type="scientific">Piscinibacter koreensis</name>
    <dbReference type="NCBI Taxonomy" id="2742824"/>
    <lineage>
        <taxon>Bacteria</taxon>
        <taxon>Pseudomonadati</taxon>
        <taxon>Pseudomonadota</taxon>
        <taxon>Betaproteobacteria</taxon>
        <taxon>Burkholderiales</taxon>
        <taxon>Sphaerotilaceae</taxon>
        <taxon>Piscinibacter</taxon>
    </lineage>
</organism>
<feature type="domain" description="PIN" evidence="2">
    <location>
        <begin position="67"/>
        <end position="178"/>
    </location>
</feature>
<dbReference type="Proteomes" id="UP000529637">
    <property type="component" value="Unassembled WGS sequence"/>
</dbReference>
<gene>
    <name evidence="3" type="ORF">HQN59_25170</name>
</gene>
<evidence type="ECO:0000313" key="3">
    <source>
        <dbReference type="EMBL" id="NUZ09036.1"/>
    </source>
</evidence>
<evidence type="ECO:0000259" key="2">
    <source>
        <dbReference type="Pfam" id="PF13470"/>
    </source>
</evidence>
<accession>A0A7Y6TZE5</accession>
<dbReference type="PANTHER" id="PTHR34610">
    <property type="entry name" value="SSL7007 PROTEIN"/>
    <property type="match status" value="1"/>
</dbReference>
<sequence>MRAQVHPLPPAAPTLGSQASGSRSSGAAACGEADSAPRARRDDDGAGRADPPDVAAPARATSGRPHVVLDTNVVLDWLLFERPSLGALGAAIVAGRVGWTVSAVLRAEFALVVERGIRGWPAEPYPLLAAWDRWASVREAAPHGIRPGRLRCTDASDQKFIDLAVATGARALLTRDRAVLKVARRAREHGVAIVTPERWTLETLGAAP</sequence>
<dbReference type="SUPFAM" id="SSF88723">
    <property type="entry name" value="PIN domain-like"/>
    <property type="match status" value="1"/>
</dbReference>
<comment type="caution">
    <text evidence="3">The sequence shown here is derived from an EMBL/GenBank/DDBJ whole genome shotgun (WGS) entry which is preliminary data.</text>
</comment>
<feature type="compositionally biased region" description="Basic and acidic residues" evidence="1">
    <location>
        <begin position="35"/>
        <end position="51"/>
    </location>
</feature>
<feature type="compositionally biased region" description="Low complexity" evidence="1">
    <location>
        <begin position="16"/>
        <end position="34"/>
    </location>
</feature>
<evidence type="ECO:0000313" key="4">
    <source>
        <dbReference type="Proteomes" id="UP000529637"/>
    </source>
</evidence>
<dbReference type="AlphaFoldDB" id="A0A7Y6TZE5"/>
<dbReference type="InterPro" id="IPR002716">
    <property type="entry name" value="PIN_dom"/>
</dbReference>
<dbReference type="Pfam" id="PF13470">
    <property type="entry name" value="PIN_3"/>
    <property type="match status" value="1"/>
</dbReference>
<name>A0A7Y6TZE5_9BURK</name>
<reference evidence="3 4" key="1">
    <citation type="submission" date="2020-06" db="EMBL/GenBank/DDBJ databases">
        <title>Schlegella sp. ID0723 isolated from air conditioner.</title>
        <authorList>
            <person name="Kim D.Y."/>
            <person name="Kim D.-U."/>
        </authorList>
    </citation>
    <scope>NUCLEOTIDE SEQUENCE [LARGE SCALE GENOMIC DNA]</scope>
    <source>
        <strain evidence="3 4">ID0723</strain>
    </source>
</reference>
<dbReference type="InterPro" id="IPR029060">
    <property type="entry name" value="PIN-like_dom_sf"/>
</dbReference>